<dbReference type="EMBL" id="CAJVQC010013528">
    <property type="protein sequence ID" value="CAG8649011.1"/>
    <property type="molecule type" value="Genomic_DNA"/>
</dbReference>
<protein>
    <submittedName>
        <fullName evidence="1">10802_t:CDS:1</fullName>
    </submittedName>
</protein>
<organism evidence="1 2">
    <name type="scientific">Racocetra persica</name>
    <dbReference type="NCBI Taxonomy" id="160502"/>
    <lineage>
        <taxon>Eukaryota</taxon>
        <taxon>Fungi</taxon>
        <taxon>Fungi incertae sedis</taxon>
        <taxon>Mucoromycota</taxon>
        <taxon>Glomeromycotina</taxon>
        <taxon>Glomeromycetes</taxon>
        <taxon>Diversisporales</taxon>
        <taxon>Gigasporaceae</taxon>
        <taxon>Racocetra</taxon>
    </lineage>
</organism>
<feature type="non-terminal residue" evidence="1">
    <location>
        <position position="128"/>
    </location>
</feature>
<evidence type="ECO:0000313" key="2">
    <source>
        <dbReference type="Proteomes" id="UP000789920"/>
    </source>
</evidence>
<proteinExistence type="predicted"/>
<evidence type="ECO:0000313" key="1">
    <source>
        <dbReference type="EMBL" id="CAG8649011.1"/>
    </source>
</evidence>
<reference evidence="1" key="1">
    <citation type="submission" date="2021-06" db="EMBL/GenBank/DDBJ databases">
        <authorList>
            <person name="Kallberg Y."/>
            <person name="Tangrot J."/>
            <person name="Rosling A."/>
        </authorList>
    </citation>
    <scope>NUCLEOTIDE SEQUENCE</scope>
    <source>
        <strain evidence="1">MA461A</strain>
    </source>
</reference>
<keyword evidence="2" id="KW-1185">Reference proteome</keyword>
<gene>
    <name evidence="1" type="ORF">RPERSI_LOCUS7791</name>
</gene>
<sequence length="128" mass="14251">MQSELDLLKQRITELEDENAEVKAKNVELKHENTKLKQIIEENAEFKAKIIKLERAIVDTTIRPCLSIADVIRSDVNQESSVEASESSVSYVSDSPNSKGNISISPTSTRADMIVPKPLTEKVSPKIE</sequence>
<name>A0ACA9NDM7_9GLOM</name>
<dbReference type="Proteomes" id="UP000789920">
    <property type="component" value="Unassembled WGS sequence"/>
</dbReference>
<accession>A0ACA9NDM7</accession>
<comment type="caution">
    <text evidence="1">The sequence shown here is derived from an EMBL/GenBank/DDBJ whole genome shotgun (WGS) entry which is preliminary data.</text>
</comment>